<evidence type="ECO:0000256" key="4">
    <source>
        <dbReference type="ARBA" id="ARBA00022989"/>
    </source>
</evidence>
<dbReference type="InterPro" id="IPR027022">
    <property type="entry name" value="ABC_permease_BceB-typ"/>
</dbReference>
<feature type="domain" description="ABC3 transporter permease C-terminal" evidence="7">
    <location>
        <begin position="62"/>
        <end position="181"/>
    </location>
</feature>
<feature type="transmembrane region" description="Helical" evidence="6">
    <location>
        <begin position="239"/>
        <end position="262"/>
    </location>
</feature>
<feature type="transmembrane region" description="Helical" evidence="6">
    <location>
        <begin position="20"/>
        <end position="38"/>
    </location>
</feature>
<organism evidence="8 9">
    <name type="scientific">Clostridium combesii</name>
    <dbReference type="NCBI Taxonomy" id="39481"/>
    <lineage>
        <taxon>Bacteria</taxon>
        <taxon>Bacillati</taxon>
        <taxon>Bacillota</taxon>
        <taxon>Clostridia</taxon>
        <taxon>Eubacteriales</taxon>
        <taxon>Clostridiaceae</taxon>
        <taxon>Clostridium</taxon>
    </lineage>
</organism>
<dbReference type="AlphaFoldDB" id="A0A2G7HIK4"/>
<evidence type="ECO:0000256" key="5">
    <source>
        <dbReference type="ARBA" id="ARBA00023136"/>
    </source>
</evidence>
<keyword evidence="3 6" id="KW-0812">Transmembrane</keyword>
<name>A0A2G7HIK4_9CLOT</name>
<accession>A0A2G7HIK4</accession>
<comment type="similarity">
    <text evidence="6">Belongs to the ABC-4 integral membrane protein family.</text>
</comment>
<reference evidence="8 9" key="1">
    <citation type="submission" date="2017-10" db="EMBL/GenBank/DDBJ databases">
        <title>Reclassification of Eubacterium combesii and discrepancies in the nomenclature of botulinum neurotoxin producing clostridia. Request for an Opinion.</title>
        <authorList>
            <person name="Dobritsa A.P."/>
            <person name="Kutumbaka K.K."/>
            <person name="Samadpour M."/>
        </authorList>
    </citation>
    <scope>NUCLEOTIDE SEQUENCE [LARGE SCALE GENOMIC DNA]</scope>
    <source>
        <strain evidence="8 9">DSM 20696</strain>
    </source>
</reference>
<evidence type="ECO:0000256" key="2">
    <source>
        <dbReference type="ARBA" id="ARBA00022475"/>
    </source>
</evidence>
<keyword evidence="2 6" id="KW-1003">Cell membrane</keyword>
<dbReference type="PIRSF" id="PIRSF018968">
    <property type="entry name" value="ABC_permease_BceB"/>
    <property type="match status" value="1"/>
</dbReference>
<keyword evidence="9" id="KW-1185">Reference proteome</keyword>
<evidence type="ECO:0000259" key="7">
    <source>
        <dbReference type="Pfam" id="PF02687"/>
    </source>
</evidence>
<dbReference type="Pfam" id="PF02687">
    <property type="entry name" value="FtsX"/>
    <property type="match status" value="2"/>
</dbReference>
<evidence type="ECO:0000313" key="8">
    <source>
        <dbReference type="EMBL" id="PIH04162.1"/>
    </source>
</evidence>
<feature type="transmembrane region" description="Helical" evidence="6">
    <location>
        <begin position="637"/>
        <end position="659"/>
    </location>
</feature>
<feature type="transmembrane region" description="Helical" evidence="6">
    <location>
        <begin position="102"/>
        <end position="128"/>
    </location>
</feature>
<keyword evidence="4 6" id="KW-1133">Transmembrane helix</keyword>
<feature type="transmembrane region" description="Helical" evidence="6">
    <location>
        <begin position="290"/>
        <end position="313"/>
    </location>
</feature>
<dbReference type="EMBL" id="PEIK01000007">
    <property type="protein sequence ID" value="PIH04162.1"/>
    <property type="molecule type" value="Genomic_DNA"/>
</dbReference>
<dbReference type="Proteomes" id="UP000231322">
    <property type="component" value="Unassembled WGS sequence"/>
</dbReference>
<keyword evidence="5 6" id="KW-0472">Membrane</keyword>
<dbReference type="InterPro" id="IPR052536">
    <property type="entry name" value="ABC-4_Integral_Memb_Prot"/>
</dbReference>
<feature type="transmembrane region" description="Helical" evidence="6">
    <location>
        <begin position="58"/>
        <end position="81"/>
    </location>
</feature>
<dbReference type="PANTHER" id="PTHR46795:SF3">
    <property type="entry name" value="ABC TRANSPORTER PERMEASE"/>
    <property type="match status" value="1"/>
</dbReference>
<keyword evidence="6" id="KW-0813">Transport</keyword>
<evidence type="ECO:0000256" key="1">
    <source>
        <dbReference type="ARBA" id="ARBA00004651"/>
    </source>
</evidence>
<feature type="transmembrane region" description="Helical" evidence="6">
    <location>
        <begin position="594"/>
        <end position="617"/>
    </location>
</feature>
<feature type="transmembrane region" description="Helical" evidence="6">
    <location>
        <begin position="202"/>
        <end position="219"/>
    </location>
</feature>
<dbReference type="GO" id="GO:0005886">
    <property type="term" value="C:plasma membrane"/>
    <property type="evidence" value="ECO:0007669"/>
    <property type="project" value="UniProtKB-SubCell"/>
</dbReference>
<comment type="caution">
    <text evidence="8">The sequence shown here is derived from an EMBL/GenBank/DDBJ whole genome shotgun (WGS) entry which is preliminary data.</text>
</comment>
<dbReference type="PANTHER" id="PTHR46795">
    <property type="entry name" value="ABC TRANSPORTER PERMEASE-RELATED-RELATED"/>
    <property type="match status" value="1"/>
</dbReference>
<evidence type="ECO:0000256" key="6">
    <source>
        <dbReference type="PIRNR" id="PIRNR018968"/>
    </source>
</evidence>
<feature type="transmembrane region" description="Helical" evidence="6">
    <location>
        <begin position="160"/>
        <end position="181"/>
    </location>
</feature>
<feature type="transmembrane region" description="Helical" evidence="6">
    <location>
        <begin position="542"/>
        <end position="564"/>
    </location>
</feature>
<protein>
    <submittedName>
        <fullName evidence="8">ABC transporter</fullName>
    </submittedName>
</protein>
<comment type="subcellular location">
    <subcellularLocation>
        <location evidence="1 6">Cell membrane</location>
        <topology evidence="1 6">Multi-pass membrane protein</topology>
    </subcellularLocation>
</comment>
<sequence length="667" mass="76419">MIIMYSKIALKNIKKSYKDYTIYFLTLILAVCIFYSFNSIESQKVLIEIEFMSEIMKAISGVSVLVSIILGGLIVYANNFLIKRRKKELGIYMILGMGKRKISRILVTETFIVGVISLVGGLILGIGASQGLSTFTLNLFDVGMDEYKFIVSISAMGKTILYFGTMFLLVMIFNVFVISKYKVIDLLIANIKNEDIKFKNPFIYLLTFVLCLISLGFSYKSLLEIPFDLERNLERNMSIPIALAIVGTVLFFFSLAGVILYVTNKNKKIYFKGLNMFVLKQMNSKVNTNFISMSLICLMLFITIVVLSTGINFKKVEEEGRRKITPFDASVTLYNKDENKNQKNHIEDMLNKIDFKKSKNEKYAIYNDYYTGLKASELLKIKERSFARYNVYFSKISDYNKILKLKGEKEIALNRNEVLILSSSGGAINLINEKLKSNRRINIKGKEYLIKNDKVIEENLKTSSRADNPCTVVINDEIVSDYKISSSVLNVIYLDRNKEENNKKYNKINDNYIKDEYKNLDIPIDAITKDEVYSKSNGITSMMLFIAIYLGIVFLITSMAVLALQQLSEASDSIERYKALKRIGANKKMIDKTIFIQTLMYFSLPVILALIHSMVVIKIINDLTSMIINTANFRYSILITVLIFVIVYLEYFYITYAGYKNIVKRNI</sequence>
<proteinExistence type="inferred from homology"/>
<evidence type="ECO:0000313" key="9">
    <source>
        <dbReference type="Proteomes" id="UP000231322"/>
    </source>
</evidence>
<dbReference type="InterPro" id="IPR003838">
    <property type="entry name" value="ABC3_permease_C"/>
</dbReference>
<evidence type="ECO:0000256" key="3">
    <source>
        <dbReference type="ARBA" id="ARBA00022692"/>
    </source>
</evidence>
<feature type="domain" description="ABC3 transporter permease C-terminal" evidence="7">
    <location>
        <begin position="550"/>
        <end position="660"/>
    </location>
</feature>
<gene>
    <name evidence="8" type="ORF">CS538_10590</name>
</gene>
<dbReference type="GO" id="GO:0055085">
    <property type="term" value="P:transmembrane transport"/>
    <property type="evidence" value="ECO:0007669"/>
    <property type="project" value="UniProtKB-UniRule"/>
</dbReference>